<dbReference type="Proteomes" id="UP000076078">
    <property type="component" value="Unassembled WGS sequence"/>
</dbReference>
<feature type="transmembrane region" description="Helical" evidence="4">
    <location>
        <begin position="137"/>
        <end position="156"/>
    </location>
</feature>
<dbReference type="GO" id="GO:0005783">
    <property type="term" value="C:endoplasmic reticulum"/>
    <property type="evidence" value="ECO:0007669"/>
    <property type="project" value="TreeGrafter"/>
</dbReference>
<dbReference type="InterPro" id="IPR032098">
    <property type="entry name" value="Acyltransf_C"/>
</dbReference>
<dbReference type="PANTHER" id="PTHR10983:SF16">
    <property type="entry name" value="LYSOCARDIOLIPIN ACYLTRANSFERASE 1"/>
    <property type="match status" value="1"/>
</dbReference>
<dbReference type="EMBL" id="LODT01000037">
    <property type="protein sequence ID" value="KYQ90713.1"/>
    <property type="molecule type" value="Genomic_DNA"/>
</dbReference>
<keyword evidence="3" id="KW-0012">Acyltransferase</keyword>
<evidence type="ECO:0000256" key="3">
    <source>
        <dbReference type="ARBA" id="ARBA00023315"/>
    </source>
</evidence>
<dbReference type="Pfam" id="PF16076">
    <property type="entry name" value="Acyltransf_C"/>
    <property type="match status" value="1"/>
</dbReference>
<comment type="caution">
    <text evidence="6">The sequence shown here is derived from an EMBL/GenBank/DDBJ whole genome shotgun (WGS) entry which is preliminary data.</text>
</comment>
<feature type="domain" description="Phospholipid/glycerol acyltransferase" evidence="5">
    <location>
        <begin position="102"/>
        <end position="224"/>
    </location>
</feature>
<dbReference type="AlphaFoldDB" id="A0A151Z9V6"/>
<feature type="transmembrane region" description="Helical" evidence="4">
    <location>
        <begin position="12"/>
        <end position="41"/>
    </location>
</feature>
<evidence type="ECO:0000256" key="2">
    <source>
        <dbReference type="ARBA" id="ARBA00022679"/>
    </source>
</evidence>
<keyword evidence="2 6" id="KW-0808">Transferase</keyword>
<dbReference type="CDD" id="cd07990">
    <property type="entry name" value="LPLAT_LCLAT1-like"/>
    <property type="match status" value="1"/>
</dbReference>
<dbReference type="GO" id="GO:0036149">
    <property type="term" value="P:phosphatidylinositol acyl-chain remodeling"/>
    <property type="evidence" value="ECO:0007669"/>
    <property type="project" value="TreeGrafter"/>
</dbReference>
<dbReference type="FunCoup" id="A0A151Z9V6">
    <property type="interactions" value="148"/>
</dbReference>
<dbReference type="OrthoDB" id="186786at2759"/>
<keyword evidence="4" id="KW-0812">Transmembrane</keyword>
<evidence type="ECO:0000313" key="7">
    <source>
        <dbReference type="Proteomes" id="UP000076078"/>
    </source>
</evidence>
<feature type="transmembrane region" description="Helical" evidence="4">
    <location>
        <begin position="321"/>
        <end position="343"/>
    </location>
</feature>
<keyword evidence="4" id="KW-1133">Transmembrane helix</keyword>
<evidence type="ECO:0000259" key="5">
    <source>
        <dbReference type="SMART" id="SM00563"/>
    </source>
</evidence>
<keyword evidence="7" id="KW-1185">Reference proteome</keyword>
<gene>
    <name evidence="6" type="ORF">DLAC_09348</name>
</gene>
<dbReference type="SMART" id="SM00563">
    <property type="entry name" value="PlsC"/>
    <property type="match status" value="1"/>
</dbReference>
<accession>A0A151Z9V6</accession>
<dbReference type="SUPFAM" id="SSF69593">
    <property type="entry name" value="Glycerol-3-phosphate (1)-acyltransferase"/>
    <property type="match status" value="1"/>
</dbReference>
<organism evidence="6 7">
    <name type="scientific">Tieghemostelium lacteum</name>
    <name type="common">Slime mold</name>
    <name type="synonym">Dictyostelium lacteum</name>
    <dbReference type="NCBI Taxonomy" id="361077"/>
    <lineage>
        <taxon>Eukaryota</taxon>
        <taxon>Amoebozoa</taxon>
        <taxon>Evosea</taxon>
        <taxon>Eumycetozoa</taxon>
        <taxon>Dictyostelia</taxon>
        <taxon>Dictyosteliales</taxon>
        <taxon>Raperosteliaceae</taxon>
        <taxon>Tieghemostelium</taxon>
    </lineage>
</organism>
<dbReference type="GO" id="GO:0016746">
    <property type="term" value="F:acyltransferase activity"/>
    <property type="evidence" value="ECO:0007669"/>
    <property type="project" value="UniProtKB-KW"/>
</dbReference>
<sequence>MIVESKSNMQPLFYVLRLIFFIFYVIYVFLAIGLCDIIMMVTMPLILVNRQTYRKITNFLATKGWPLIVFAFERIGRNRIIFTSDHDITIHNNHDPNERGNALVLLNHTYHCDWLLSFSFGERIGRIGNIKIAMKNAIKYVPLAGPGIWAMGFIFLSRKWQNDQKKINKAYQHLRDEQEPFWFVTHPEGSRLSETNLTECHEFSNSRGLPLLHNVLVPRVKGFTSSVIALREQLDYIYDLTVAYKKRPASFFALFLGYNPTEVHVHIKKIPICELPTDETQIGDWLYDLYTSKDQLLKQFKLKGYFPNSRKLDLSFNYQKYYVNLVVWLLLVISMLVIFIKLFSF</sequence>
<comment type="similarity">
    <text evidence="1">Belongs to the 1-acyl-sn-glycerol-3-phosphate acyltransferase family.</text>
</comment>
<evidence type="ECO:0000256" key="4">
    <source>
        <dbReference type="SAM" id="Phobius"/>
    </source>
</evidence>
<keyword evidence="4" id="KW-0472">Membrane</keyword>
<name>A0A151Z9V6_TIELA</name>
<reference evidence="6 7" key="1">
    <citation type="submission" date="2015-12" db="EMBL/GenBank/DDBJ databases">
        <title>Dictyostelia acquired genes for synthesis and detection of signals that induce cell-type specialization by lateral gene transfer from prokaryotes.</title>
        <authorList>
            <person name="Gloeckner G."/>
            <person name="Schaap P."/>
        </authorList>
    </citation>
    <scope>NUCLEOTIDE SEQUENCE [LARGE SCALE GENOMIC DNA]</scope>
    <source>
        <strain evidence="6 7">TK</strain>
    </source>
</reference>
<dbReference type="InterPro" id="IPR002123">
    <property type="entry name" value="Plipid/glycerol_acylTrfase"/>
</dbReference>
<proteinExistence type="inferred from homology"/>
<dbReference type="InParanoid" id="A0A151Z9V6"/>
<dbReference type="STRING" id="361077.A0A151Z9V6"/>
<dbReference type="OMA" id="LAGWMIC"/>
<dbReference type="PANTHER" id="PTHR10983">
    <property type="entry name" value="1-ACYLGLYCEROL-3-PHOSPHATE ACYLTRANSFERASE-RELATED"/>
    <property type="match status" value="1"/>
</dbReference>
<dbReference type="Pfam" id="PF01553">
    <property type="entry name" value="Acyltransferase"/>
    <property type="match status" value="1"/>
</dbReference>
<evidence type="ECO:0000313" key="6">
    <source>
        <dbReference type="EMBL" id="KYQ90713.1"/>
    </source>
</evidence>
<evidence type="ECO:0000256" key="1">
    <source>
        <dbReference type="ARBA" id="ARBA00008655"/>
    </source>
</evidence>
<protein>
    <submittedName>
        <fullName evidence="6">Putative acetyltransferase protein</fullName>
    </submittedName>
</protein>